<dbReference type="SUPFAM" id="SSF56988">
    <property type="entry name" value="Anthrax protective antigen"/>
    <property type="match status" value="1"/>
</dbReference>
<dbReference type="OrthoDB" id="5814741at2759"/>
<name>A0A1J4KED4_9EUKA</name>
<dbReference type="RefSeq" id="XP_068361118.1">
    <property type="nucleotide sequence ID" value="XM_068503300.1"/>
</dbReference>
<comment type="caution">
    <text evidence="1">The sequence shown here is derived from an EMBL/GenBank/DDBJ whole genome shotgun (WGS) entry which is preliminary data.</text>
</comment>
<sequence length="363" mass="40073">MFSFLFAFSLEYSTYRSLLNDDCVQQLRSGTYNSHTDTGVYSSIDLTFAKQSSTGFGGAFCPWTDGDYTFKASYCQKGGFTVAGVSAGKTPGSSSDCEICSMTGRNSASATISGMKGHKCYEYTVFASKGCYGGELKFTASTGGDERTITSDLTYNCSSTDCVPGYYGENCENKNDVYCGANQISDGLSGDDTCICTNGKERPFCEDLNEIPESHIDPIIIWTAIDGSKETKTTTNQWIINANDNEDTNYPYNALTITGDIIIPQNGYYDFKIESYPGAALLLNGVQIGTKSNDYTCDEKRGALSEEFGKTYLTRGNYPFTLSLGTGCSLFRPYVHLFWKFYRLYDNSDDTPWETLPRRYIIA</sequence>
<keyword evidence="2" id="KW-1185">Reference proteome</keyword>
<proteinExistence type="predicted"/>
<accession>A0A1J4KED4</accession>
<dbReference type="EMBL" id="MLAK01000681">
    <property type="protein sequence ID" value="OHT07982.1"/>
    <property type="molecule type" value="Genomic_DNA"/>
</dbReference>
<gene>
    <name evidence="1" type="ORF">TRFO_23684</name>
</gene>
<evidence type="ECO:0000313" key="1">
    <source>
        <dbReference type="EMBL" id="OHT07982.1"/>
    </source>
</evidence>
<dbReference type="VEuPathDB" id="TrichDB:TRFO_23684"/>
<dbReference type="Proteomes" id="UP000179807">
    <property type="component" value="Unassembled WGS sequence"/>
</dbReference>
<organism evidence="1 2">
    <name type="scientific">Tritrichomonas foetus</name>
    <dbReference type="NCBI Taxonomy" id="1144522"/>
    <lineage>
        <taxon>Eukaryota</taxon>
        <taxon>Metamonada</taxon>
        <taxon>Parabasalia</taxon>
        <taxon>Tritrichomonadida</taxon>
        <taxon>Tritrichomonadidae</taxon>
        <taxon>Tritrichomonas</taxon>
    </lineage>
</organism>
<evidence type="ECO:0000313" key="2">
    <source>
        <dbReference type="Proteomes" id="UP000179807"/>
    </source>
</evidence>
<evidence type="ECO:0008006" key="3">
    <source>
        <dbReference type="Google" id="ProtNLM"/>
    </source>
</evidence>
<dbReference type="AlphaFoldDB" id="A0A1J4KED4"/>
<dbReference type="GeneID" id="94838004"/>
<reference evidence="1" key="1">
    <citation type="submission" date="2016-10" db="EMBL/GenBank/DDBJ databases">
        <authorList>
            <person name="Benchimol M."/>
            <person name="Almeida L.G."/>
            <person name="Vasconcelos A.T."/>
            <person name="Perreira-Neves A."/>
            <person name="Rosa I.A."/>
            <person name="Tasca T."/>
            <person name="Bogo M.R."/>
            <person name="de Souza W."/>
        </authorList>
    </citation>
    <scope>NUCLEOTIDE SEQUENCE [LARGE SCALE GENOMIC DNA]</scope>
    <source>
        <strain evidence="1">K</strain>
    </source>
</reference>
<protein>
    <recommendedName>
        <fullName evidence="3">PA14 domain-containing protein</fullName>
    </recommendedName>
</protein>